<organism evidence="5 6">
    <name type="scientific">Sphingomonas daechungensis</name>
    <dbReference type="NCBI Taxonomy" id="1176646"/>
    <lineage>
        <taxon>Bacteria</taxon>
        <taxon>Pseudomonadati</taxon>
        <taxon>Pseudomonadota</taxon>
        <taxon>Alphaproteobacteria</taxon>
        <taxon>Sphingomonadales</taxon>
        <taxon>Sphingomonadaceae</taxon>
        <taxon>Sphingomonas</taxon>
    </lineage>
</organism>
<dbReference type="SUPFAM" id="SSF46894">
    <property type="entry name" value="C-terminal effector domain of the bipartite response regulators"/>
    <property type="match status" value="1"/>
</dbReference>
<sequence length="215" mass="23760">MAEETLSARLVEIESMLERSRRRFEEGTRLVEEAQQIMGEIQQALIGAPTRVSPEDSDEAASKLLQSLKATGGEMPESLCGGRLSVDQVQRLIRIDGHPIGITEMEYRVLELLAFARNNVVTRAMLLKHLYRRADDQPQPKIIDVFISKLRKKLRSASGGRSSSRRSPNVAGSSATSTPTRGLALVLLRRQEPSSPSSHKLGSCLRRSAHAFTLS</sequence>
<feature type="domain" description="OmpR/PhoB-type" evidence="4">
    <location>
        <begin position="76"/>
        <end position="176"/>
    </location>
</feature>
<accession>A0ABX6T4R3</accession>
<dbReference type="SMART" id="SM00862">
    <property type="entry name" value="Trans_reg_C"/>
    <property type="match status" value="1"/>
</dbReference>
<dbReference type="Pfam" id="PF00486">
    <property type="entry name" value="Trans_reg_C"/>
    <property type="match status" value="1"/>
</dbReference>
<reference evidence="5 6" key="1">
    <citation type="submission" date="2020-08" db="EMBL/GenBank/DDBJ databases">
        <title>Genome sequence of Sphingomonas daechungensis KACC 18115T.</title>
        <authorList>
            <person name="Hyun D.-W."/>
            <person name="Bae J.-W."/>
        </authorList>
    </citation>
    <scope>NUCLEOTIDE SEQUENCE [LARGE SCALE GENOMIC DNA]</scope>
    <source>
        <strain evidence="5 6">KACC 18115</strain>
    </source>
</reference>
<dbReference type="InterPro" id="IPR036388">
    <property type="entry name" value="WH-like_DNA-bd_sf"/>
</dbReference>
<dbReference type="CDD" id="cd00383">
    <property type="entry name" value="trans_reg_C"/>
    <property type="match status" value="1"/>
</dbReference>
<protein>
    <submittedName>
        <fullName evidence="5">Winged helix-turn-helix transcriptional regulator</fullName>
    </submittedName>
</protein>
<feature type="DNA-binding region" description="OmpR/PhoB-type" evidence="2">
    <location>
        <begin position="76"/>
        <end position="176"/>
    </location>
</feature>
<dbReference type="EMBL" id="CP060780">
    <property type="protein sequence ID" value="QNP43703.1"/>
    <property type="molecule type" value="Genomic_DNA"/>
</dbReference>
<keyword evidence="1 2" id="KW-0238">DNA-binding</keyword>
<evidence type="ECO:0000259" key="4">
    <source>
        <dbReference type="PROSITE" id="PS51755"/>
    </source>
</evidence>
<proteinExistence type="predicted"/>
<dbReference type="Proteomes" id="UP000516134">
    <property type="component" value="Chromosome"/>
</dbReference>
<evidence type="ECO:0000256" key="1">
    <source>
        <dbReference type="ARBA" id="ARBA00023125"/>
    </source>
</evidence>
<evidence type="ECO:0000313" key="6">
    <source>
        <dbReference type="Proteomes" id="UP000516134"/>
    </source>
</evidence>
<name>A0ABX6T4R3_9SPHN</name>
<feature type="region of interest" description="Disordered" evidence="3">
    <location>
        <begin position="156"/>
        <end position="178"/>
    </location>
</feature>
<dbReference type="InterPro" id="IPR016032">
    <property type="entry name" value="Sig_transdc_resp-reg_C-effctor"/>
</dbReference>
<feature type="compositionally biased region" description="Low complexity" evidence="3">
    <location>
        <begin position="156"/>
        <end position="167"/>
    </location>
</feature>
<dbReference type="Gene3D" id="1.10.10.10">
    <property type="entry name" value="Winged helix-like DNA-binding domain superfamily/Winged helix DNA-binding domain"/>
    <property type="match status" value="1"/>
</dbReference>
<keyword evidence="6" id="KW-1185">Reference proteome</keyword>
<gene>
    <name evidence="5" type="ORF">H9L15_03215</name>
</gene>
<dbReference type="RefSeq" id="WP_187715128.1">
    <property type="nucleotide sequence ID" value="NZ_CP060780.1"/>
</dbReference>
<evidence type="ECO:0000256" key="2">
    <source>
        <dbReference type="PROSITE-ProRule" id="PRU01091"/>
    </source>
</evidence>
<dbReference type="InterPro" id="IPR001867">
    <property type="entry name" value="OmpR/PhoB-type_DNA-bd"/>
</dbReference>
<dbReference type="PROSITE" id="PS51755">
    <property type="entry name" value="OMPR_PHOB"/>
    <property type="match status" value="1"/>
</dbReference>
<evidence type="ECO:0000313" key="5">
    <source>
        <dbReference type="EMBL" id="QNP43703.1"/>
    </source>
</evidence>
<evidence type="ECO:0000256" key="3">
    <source>
        <dbReference type="SAM" id="MobiDB-lite"/>
    </source>
</evidence>